<dbReference type="STRING" id="6205.A0A0R3XBX8"/>
<dbReference type="AlphaFoldDB" id="A0A0R3XBX8"/>
<name>A0A0R3XBX8_HYDTA</name>
<evidence type="ECO:0000313" key="9">
    <source>
        <dbReference type="Proteomes" id="UP000274429"/>
    </source>
</evidence>
<dbReference type="InterPro" id="IPR045076">
    <property type="entry name" value="MutS"/>
</dbReference>
<dbReference type="GO" id="GO:0140664">
    <property type="term" value="F:ATP-dependent DNA damage sensor activity"/>
    <property type="evidence" value="ECO:0007669"/>
    <property type="project" value="InterPro"/>
</dbReference>
<comment type="similarity">
    <text evidence="1">Belongs to the DNA mismatch repair MutS family.</text>
</comment>
<evidence type="ECO:0000256" key="3">
    <source>
        <dbReference type="ARBA" id="ARBA00022763"/>
    </source>
</evidence>
<keyword evidence="9" id="KW-1185">Reference proteome</keyword>
<accession>A0A0R3XBX8</accession>
<dbReference type="InterPro" id="IPR007695">
    <property type="entry name" value="DNA_mismatch_repair_MutS-lik_N"/>
</dbReference>
<dbReference type="GO" id="GO:0005524">
    <property type="term" value="F:ATP binding"/>
    <property type="evidence" value="ECO:0007669"/>
    <property type="project" value="UniProtKB-KW"/>
</dbReference>
<evidence type="ECO:0000256" key="2">
    <source>
        <dbReference type="ARBA" id="ARBA00022741"/>
    </source>
</evidence>
<dbReference type="GO" id="GO:0006298">
    <property type="term" value="P:mismatch repair"/>
    <property type="evidence" value="ECO:0007669"/>
    <property type="project" value="InterPro"/>
</dbReference>
<feature type="region of interest" description="Disordered" evidence="6">
    <location>
        <begin position="12"/>
        <end position="56"/>
    </location>
</feature>
<dbReference type="InterPro" id="IPR016151">
    <property type="entry name" value="DNA_mismatch_repair_MutS_N"/>
</dbReference>
<dbReference type="PANTHER" id="PTHR11361:SF148">
    <property type="entry name" value="DNA MISMATCH REPAIR PROTEIN MSH6"/>
    <property type="match status" value="1"/>
</dbReference>
<reference evidence="10" key="1">
    <citation type="submission" date="2017-02" db="UniProtKB">
        <authorList>
            <consortium name="WormBaseParasite"/>
        </authorList>
    </citation>
    <scope>IDENTIFICATION</scope>
</reference>
<feature type="domain" description="DNA mismatch repair protein MutS-like N-terminal" evidence="7">
    <location>
        <begin position="194"/>
        <end position="305"/>
    </location>
</feature>
<keyword evidence="5" id="KW-0238">DNA-binding</keyword>
<evidence type="ECO:0000256" key="4">
    <source>
        <dbReference type="ARBA" id="ARBA00022840"/>
    </source>
</evidence>
<dbReference type="Proteomes" id="UP000274429">
    <property type="component" value="Unassembled WGS sequence"/>
</dbReference>
<evidence type="ECO:0000256" key="1">
    <source>
        <dbReference type="ARBA" id="ARBA00006271"/>
    </source>
</evidence>
<protein>
    <submittedName>
        <fullName evidence="10">MutS_I domain-containing protein</fullName>
    </submittedName>
</protein>
<keyword evidence="4" id="KW-0067">ATP-binding</keyword>
<evidence type="ECO:0000256" key="5">
    <source>
        <dbReference type="ARBA" id="ARBA00023125"/>
    </source>
</evidence>
<proteinExistence type="inferred from homology"/>
<evidence type="ECO:0000313" key="10">
    <source>
        <dbReference type="WBParaSite" id="TTAC_0001105501-mRNA-1"/>
    </source>
</evidence>
<dbReference type="Gene3D" id="3.40.1170.10">
    <property type="entry name" value="DNA repair protein MutS, domain I"/>
    <property type="match status" value="1"/>
</dbReference>
<dbReference type="GO" id="GO:0032301">
    <property type="term" value="C:MutSalpha complex"/>
    <property type="evidence" value="ECO:0007669"/>
    <property type="project" value="TreeGrafter"/>
</dbReference>
<dbReference type="EMBL" id="UYWX01022782">
    <property type="protein sequence ID" value="VDM36018.1"/>
    <property type="molecule type" value="Genomic_DNA"/>
</dbReference>
<dbReference type="WBParaSite" id="TTAC_0001105501-mRNA-1">
    <property type="protein sequence ID" value="TTAC_0001105501-mRNA-1"/>
    <property type="gene ID" value="TTAC_0001105501"/>
</dbReference>
<dbReference type="OrthoDB" id="10252754at2759"/>
<evidence type="ECO:0000259" key="7">
    <source>
        <dbReference type="Pfam" id="PF01624"/>
    </source>
</evidence>
<organism evidence="10">
    <name type="scientific">Hydatigena taeniaeformis</name>
    <name type="common">Feline tapeworm</name>
    <name type="synonym">Taenia taeniaeformis</name>
    <dbReference type="NCBI Taxonomy" id="6205"/>
    <lineage>
        <taxon>Eukaryota</taxon>
        <taxon>Metazoa</taxon>
        <taxon>Spiralia</taxon>
        <taxon>Lophotrochozoa</taxon>
        <taxon>Platyhelminthes</taxon>
        <taxon>Cestoda</taxon>
        <taxon>Eucestoda</taxon>
        <taxon>Cyclophyllidea</taxon>
        <taxon>Taeniidae</taxon>
        <taxon>Hydatigera</taxon>
    </lineage>
</organism>
<dbReference type="GO" id="GO:0030983">
    <property type="term" value="F:mismatched DNA binding"/>
    <property type="evidence" value="ECO:0007669"/>
    <property type="project" value="InterPro"/>
</dbReference>
<reference evidence="8 9" key="2">
    <citation type="submission" date="2018-11" db="EMBL/GenBank/DDBJ databases">
        <authorList>
            <consortium name="Pathogen Informatics"/>
        </authorList>
    </citation>
    <scope>NUCLEOTIDE SEQUENCE [LARGE SCALE GENOMIC DNA]</scope>
</reference>
<keyword evidence="2" id="KW-0547">Nucleotide-binding</keyword>
<dbReference type="SUPFAM" id="SSF55271">
    <property type="entry name" value="DNA repair protein MutS, domain I"/>
    <property type="match status" value="1"/>
</dbReference>
<keyword evidence="3" id="KW-0227">DNA damage</keyword>
<dbReference type="Pfam" id="PF01624">
    <property type="entry name" value="MutS_I"/>
    <property type="match status" value="1"/>
</dbReference>
<feature type="compositionally biased region" description="Polar residues" evidence="6">
    <location>
        <begin position="22"/>
        <end position="42"/>
    </location>
</feature>
<sequence>MQRSILSFFSKVSGEKKESHAVGSSLSSDNVGTSSKTSTNVNADEDSSLRVTRHKKRRLVFDSSDDEKEDSSCDISDLSQKKSIANLYSCPNKRFARDLTNSPKLSSLPAGSKSRSVGHIKKCYSGTPNDTFAMASCFGLGPNDGSRSFAWPHLTYQFLLPDRIKDAFGRCPSHPDYDPRTLFVPEDFIRKQSPALRQWWILKSQNFDTLLFFKMGKFYELYHMDAVIAVEELKLTYMKGEFAHSGFPEIAFQRMADHLLHRGYKVARVEQTETPEAMAKRISGHSGVDKVVRREICQVITPGTWFAPLRNGISSDNALDAPCTTSSQSANYPEMETDLSFNRYLLVLLVGSDSERSETQLGIALLKAATGEIMVSSPPLFCRLFQHLLQFLA</sequence>
<gene>
    <name evidence="8" type="ORF">TTAC_LOCUS11038</name>
</gene>
<evidence type="ECO:0000256" key="6">
    <source>
        <dbReference type="SAM" id="MobiDB-lite"/>
    </source>
</evidence>
<dbReference type="PANTHER" id="PTHR11361">
    <property type="entry name" value="DNA MISMATCH REPAIR PROTEIN MUTS FAMILY MEMBER"/>
    <property type="match status" value="1"/>
</dbReference>
<evidence type="ECO:0000313" key="8">
    <source>
        <dbReference type="EMBL" id="VDM36018.1"/>
    </source>
</evidence>
<dbReference type="FunFam" id="3.40.1170.10:FF:000002">
    <property type="entry name" value="DNA mismatch repair protein"/>
    <property type="match status" value="1"/>
</dbReference>